<reference evidence="1" key="2">
    <citation type="journal article" date="2021" name="PeerJ">
        <title>Extensive microbial diversity within the chicken gut microbiome revealed by metagenomics and culture.</title>
        <authorList>
            <person name="Gilroy R."/>
            <person name="Ravi A."/>
            <person name="Getino M."/>
            <person name="Pursley I."/>
            <person name="Horton D.L."/>
            <person name="Alikhan N.F."/>
            <person name="Baker D."/>
            <person name="Gharbi K."/>
            <person name="Hall N."/>
            <person name="Watson M."/>
            <person name="Adriaenssens E.M."/>
            <person name="Foster-Nyarko E."/>
            <person name="Jarju S."/>
            <person name="Secka A."/>
            <person name="Antonio M."/>
            <person name="Oren A."/>
            <person name="Chaudhuri R.R."/>
            <person name="La Ragione R."/>
            <person name="Hildebrand F."/>
            <person name="Pallen M.J."/>
        </authorList>
    </citation>
    <scope>NUCLEOTIDE SEQUENCE</scope>
    <source>
        <strain evidence="1">10192</strain>
    </source>
</reference>
<name>A0A9D9H033_9BACT</name>
<dbReference type="EMBL" id="JADIND010000171">
    <property type="protein sequence ID" value="MBO8431254.1"/>
    <property type="molecule type" value="Genomic_DNA"/>
</dbReference>
<accession>A0A9D9H033</accession>
<evidence type="ECO:0000313" key="1">
    <source>
        <dbReference type="EMBL" id="MBO8431254.1"/>
    </source>
</evidence>
<feature type="non-terminal residue" evidence="1">
    <location>
        <position position="1"/>
    </location>
</feature>
<sequence>KTKASEIEIDLSSLNIIEASKLAVLSSALYYGKNPEGKIKCRLQSAGIRNFITGLALHNIEFV</sequence>
<dbReference type="AlphaFoldDB" id="A0A9D9H033"/>
<gene>
    <name evidence="1" type="ORF">IAC76_07695</name>
</gene>
<dbReference type="Proteomes" id="UP000823632">
    <property type="component" value="Unassembled WGS sequence"/>
</dbReference>
<organism evidence="1 2">
    <name type="scientific">Candidatus Scatousia excrementipullorum</name>
    <dbReference type="NCBI Taxonomy" id="2840936"/>
    <lineage>
        <taxon>Bacteria</taxon>
        <taxon>Candidatus Scatousia</taxon>
    </lineage>
</organism>
<proteinExistence type="predicted"/>
<comment type="caution">
    <text evidence="1">The sequence shown here is derived from an EMBL/GenBank/DDBJ whole genome shotgun (WGS) entry which is preliminary data.</text>
</comment>
<evidence type="ECO:0000313" key="2">
    <source>
        <dbReference type="Proteomes" id="UP000823632"/>
    </source>
</evidence>
<reference evidence="1" key="1">
    <citation type="submission" date="2020-10" db="EMBL/GenBank/DDBJ databases">
        <authorList>
            <person name="Gilroy R."/>
        </authorList>
    </citation>
    <scope>NUCLEOTIDE SEQUENCE</scope>
    <source>
        <strain evidence="1">10192</strain>
    </source>
</reference>
<evidence type="ECO:0008006" key="3">
    <source>
        <dbReference type="Google" id="ProtNLM"/>
    </source>
</evidence>
<protein>
    <recommendedName>
        <fullName evidence="3">STAS domain-containing protein</fullName>
    </recommendedName>
</protein>